<name>T1BHE0_9ZZZZ</name>
<evidence type="ECO:0000313" key="1">
    <source>
        <dbReference type="EMBL" id="EQD68038.1"/>
    </source>
</evidence>
<reference evidence="1" key="1">
    <citation type="submission" date="2013-08" db="EMBL/GenBank/DDBJ databases">
        <authorList>
            <person name="Mendez C."/>
            <person name="Richter M."/>
            <person name="Ferrer M."/>
            <person name="Sanchez J."/>
        </authorList>
    </citation>
    <scope>NUCLEOTIDE SEQUENCE</scope>
</reference>
<organism evidence="1">
    <name type="scientific">mine drainage metagenome</name>
    <dbReference type="NCBI Taxonomy" id="410659"/>
    <lineage>
        <taxon>unclassified sequences</taxon>
        <taxon>metagenomes</taxon>
        <taxon>ecological metagenomes</taxon>
    </lineage>
</organism>
<accession>T1BHE0</accession>
<sequence>MRESSHTLDRIAVTFDDDHLVANAGLIQSATLAGHLGLRELFDSYVDLGSAPGHANVGLKAMTLVHSALAGGEFIDDANAMRCASTAE</sequence>
<gene>
    <name evidence="1" type="ORF">B2A_00571</name>
</gene>
<dbReference type="EMBL" id="AUZZ01000444">
    <property type="protein sequence ID" value="EQD68038.1"/>
    <property type="molecule type" value="Genomic_DNA"/>
</dbReference>
<proteinExistence type="predicted"/>
<dbReference type="AlphaFoldDB" id="T1BHE0"/>
<feature type="non-terminal residue" evidence="1">
    <location>
        <position position="88"/>
    </location>
</feature>
<comment type="caution">
    <text evidence="1">The sequence shown here is derived from an EMBL/GenBank/DDBJ whole genome shotgun (WGS) entry which is preliminary data.</text>
</comment>
<reference evidence="1" key="2">
    <citation type="journal article" date="2014" name="ISME J.">
        <title>Microbial stratification in low pH oxic and suboxic macroscopic growths along an acid mine drainage.</title>
        <authorList>
            <person name="Mendez-Garcia C."/>
            <person name="Mesa V."/>
            <person name="Sprenger R.R."/>
            <person name="Richter M."/>
            <person name="Diez M.S."/>
            <person name="Solano J."/>
            <person name="Bargiela R."/>
            <person name="Golyshina O.V."/>
            <person name="Manteca A."/>
            <person name="Ramos J.L."/>
            <person name="Gallego J.R."/>
            <person name="Llorente I."/>
            <person name="Martins Dos Santos V.A."/>
            <person name="Jensen O.N."/>
            <person name="Pelaez A.I."/>
            <person name="Sanchez J."/>
            <person name="Ferrer M."/>
        </authorList>
    </citation>
    <scope>NUCLEOTIDE SEQUENCE</scope>
</reference>
<protein>
    <submittedName>
        <fullName evidence="1">Transposase IS4 family protein</fullName>
    </submittedName>
</protein>